<comment type="caution">
    <text evidence="1">The sequence shown here is derived from an EMBL/GenBank/DDBJ whole genome shotgun (WGS) entry which is preliminary data.</text>
</comment>
<organism evidence="1 2">
    <name type="scientific">Ureibacillus galli</name>
    <dbReference type="NCBI Taxonomy" id="2762222"/>
    <lineage>
        <taxon>Bacteria</taxon>
        <taxon>Bacillati</taxon>
        <taxon>Bacillota</taxon>
        <taxon>Bacilli</taxon>
        <taxon>Bacillales</taxon>
        <taxon>Caryophanaceae</taxon>
        <taxon>Ureibacillus</taxon>
    </lineage>
</organism>
<dbReference type="InterPro" id="IPR009061">
    <property type="entry name" value="DNA-bd_dom_put_sf"/>
</dbReference>
<dbReference type="Gene3D" id="1.10.1660.10">
    <property type="match status" value="1"/>
</dbReference>
<keyword evidence="2" id="KW-1185">Reference proteome</keyword>
<evidence type="ECO:0000313" key="1">
    <source>
        <dbReference type="EMBL" id="MBD8028692.1"/>
    </source>
</evidence>
<gene>
    <name evidence="1" type="ORF">H9636_18860</name>
</gene>
<sequence length="166" mass="19758">MEIELGYFSKDLALELEITTSTLRRWSIALEKNGYIFERNEKEQRVYYDRDFRALRELKLLLSNSIPFDNAIKVVASMDFENENPQKTPSVYNEMIRLSKSELQLIIQSALEQEREIILAAMDEKLNNKIEQRDRALVHQLKETLTEKQLELQRPQKGFFRRIFSK</sequence>
<name>A0ABR8XHJ1_9BACL</name>
<dbReference type="EMBL" id="JACSQA010000059">
    <property type="protein sequence ID" value="MBD8028692.1"/>
    <property type="molecule type" value="Genomic_DNA"/>
</dbReference>
<protein>
    <submittedName>
        <fullName evidence="1">MerR family transcriptional regulator</fullName>
    </submittedName>
</protein>
<reference evidence="1 2" key="1">
    <citation type="submission" date="2020-08" db="EMBL/GenBank/DDBJ databases">
        <title>A Genomic Blueprint of the Chicken Gut Microbiome.</title>
        <authorList>
            <person name="Gilroy R."/>
            <person name="Ravi A."/>
            <person name="Getino M."/>
            <person name="Pursley I."/>
            <person name="Horton D.L."/>
            <person name="Alikhan N.-F."/>
            <person name="Baker D."/>
            <person name="Gharbi K."/>
            <person name="Hall N."/>
            <person name="Watson M."/>
            <person name="Adriaenssens E.M."/>
            <person name="Foster-Nyarko E."/>
            <person name="Jarju S."/>
            <person name="Secka A."/>
            <person name="Antonio M."/>
            <person name="Oren A."/>
            <person name="Chaudhuri R."/>
            <person name="La Ragione R.M."/>
            <person name="Hildebrand F."/>
            <person name="Pallen M.J."/>
        </authorList>
    </citation>
    <scope>NUCLEOTIDE SEQUENCE [LARGE SCALE GENOMIC DNA]</scope>
    <source>
        <strain evidence="1 2">Re31</strain>
    </source>
</reference>
<dbReference type="SUPFAM" id="SSF46955">
    <property type="entry name" value="Putative DNA-binding domain"/>
    <property type="match status" value="1"/>
</dbReference>
<accession>A0ABR8XHJ1</accession>
<evidence type="ECO:0000313" key="2">
    <source>
        <dbReference type="Proteomes" id="UP000640930"/>
    </source>
</evidence>
<dbReference type="RefSeq" id="WP_191709078.1">
    <property type="nucleotide sequence ID" value="NZ_JACSQA010000059.1"/>
</dbReference>
<dbReference type="Proteomes" id="UP000640930">
    <property type="component" value="Unassembled WGS sequence"/>
</dbReference>
<proteinExistence type="predicted"/>